<proteinExistence type="predicted"/>
<gene>
    <name evidence="1" type="ORF">KPZU09_16500</name>
</gene>
<accession>A0A919LRK8</accession>
<dbReference type="Gene3D" id="3.40.47.10">
    <property type="match status" value="1"/>
</dbReference>
<evidence type="ECO:0000313" key="2">
    <source>
        <dbReference type="Proteomes" id="UP000655094"/>
    </source>
</evidence>
<evidence type="ECO:0008006" key="3">
    <source>
        <dbReference type="Google" id="ProtNLM"/>
    </source>
</evidence>
<reference evidence="1" key="1">
    <citation type="submission" date="2020-10" db="EMBL/GenBank/DDBJ databases">
        <title>Genome Sequence of ESBL Producing Zambian Clinical Strains.</title>
        <authorList>
            <person name="Shawa M."/>
            <person name="Furuta Y."/>
            <person name="Simbotwe M."/>
            <person name="Mulenga E."/>
            <person name="Mubanga M."/>
            <person name="Mulenga G."/>
            <person name="Kaile C."/>
            <person name="Zorigt T."/>
            <person name="Hang'ombe B."/>
            <person name="Higashi H."/>
        </authorList>
    </citation>
    <scope>NUCLEOTIDE SEQUENCE</scope>
    <source>
        <strain evidence="1">Zam_UTH_09</strain>
    </source>
</reference>
<organism evidence="1 2">
    <name type="scientific">Klebsiella pneumoniae</name>
    <dbReference type="NCBI Taxonomy" id="573"/>
    <lineage>
        <taxon>Bacteria</taxon>
        <taxon>Pseudomonadati</taxon>
        <taxon>Pseudomonadota</taxon>
        <taxon>Gammaproteobacteria</taxon>
        <taxon>Enterobacterales</taxon>
        <taxon>Enterobacteriaceae</taxon>
        <taxon>Klebsiella/Raoultella group</taxon>
        <taxon>Klebsiella</taxon>
        <taxon>Klebsiella pneumoniae complex</taxon>
    </lineage>
</organism>
<dbReference type="SUPFAM" id="SSF53901">
    <property type="entry name" value="Thiolase-like"/>
    <property type="match status" value="1"/>
</dbReference>
<dbReference type="EMBL" id="BNFF01000001">
    <property type="protein sequence ID" value="GHK51914.1"/>
    <property type="molecule type" value="Genomic_DNA"/>
</dbReference>
<protein>
    <recommendedName>
        <fullName evidence="3">3-oxoadipyl-CoA thiolase</fullName>
    </recommendedName>
</protein>
<evidence type="ECO:0000313" key="1">
    <source>
        <dbReference type="EMBL" id="GHK51914.1"/>
    </source>
</evidence>
<name>A0A919LRK8_KLEPN</name>
<dbReference type="InterPro" id="IPR016039">
    <property type="entry name" value="Thiolase-like"/>
</dbReference>
<dbReference type="GO" id="GO:0016746">
    <property type="term" value="F:acyltransferase activity"/>
    <property type="evidence" value="ECO:0007669"/>
    <property type="project" value="InterPro"/>
</dbReference>
<dbReference type="AlphaFoldDB" id="A0A919LRK8"/>
<dbReference type="Proteomes" id="UP000655094">
    <property type="component" value="Unassembled WGS sequence"/>
</dbReference>
<sequence>MNQAFICDAVRTPFGRFGGARRRCALTTAALPLKALLARNPGLDPSRIDDVIFGCANGPGR</sequence>
<dbReference type="GO" id="GO:0044281">
    <property type="term" value="P:small molecule metabolic process"/>
    <property type="evidence" value="ECO:0007669"/>
    <property type="project" value="UniProtKB-ARBA"/>
</dbReference>
<comment type="caution">
    <text evidence="1">The sequence shown here is derived from an EMBL/GenBank/DDBJ whole genome shotgun (WGS) entry which is preliminary data.</text>
</comment>